<reference evidence="1" key="1">
    <citation type="submission" date="2022-02" db="EMBL/GenBank/DDBJ databases">
        <title>Plant Genome Project.</title>
        <authorList>
            <person name="Zhang R.-G."/>
        </authorList>
    </citation>
    <scope>NUCLEOTIDE SEQUENCE</scope>
    <source>
        <strain evidence="1">AT1</strain>
    </source>
</reference>
<evidence type="ECO:0000313" key="1">
    <source>
        <dbReference type="EMBL" id="KAI8542070.1"/>
    </source>
</evidence>
<organism evidence="1 2">
    <name type="scientific">Rhododendron molle</name>
    <name type="common">Chinese azalea</name>
    <name type="synonym">Azalea mollis</name>
    <dbReference type="NCBI Taxonomy" id="49168"/>
    <lineage>
        <taxon>Eukaryota</taxon>
        <taxon>Viridiplantae</taxon>
        <taxon>Streptophyta</taxon>
        <taxon>Embryophyta</taxon>
        <taxon>Tracheophyta</taxon>
        <taxon>Spermatophyta</taxon>
        <taxon>Magnoliopsida</taxon>
        <taxon>eudicotyledons</taxon>
        <taxon>Gunneridae</taxon>
        <taxon>Pentapetalae</taxon>
        <taxon>asterids</taxon>
        <taxon>Ericales</taxon>
        <taxon>Ericaceae</taxon>
        <taxon>Ericoideae</taxon>
        <taxon>Rhodoreae</taxon>
        <taxon>Rhododendron</taxon>
    </lineage>
</organism>
<accession>A0ACC0MME4</accession>
<keyword evidence="2" id="KW-1185">Reference proteome</keyword>
<name>A0ACC0MME4_RHOML</name>
<comment type="caution">
    <text evidence="1">The sequence shown here is derived from an EMBL/GenBank/DDBJ whole genome shotgun (WGS) entry which is preliminary data.</text>
</comment>
<dbReference type="Proteomes" id="UP001062846">
    <property type="component" value="Chromosome 8"/>
</dbReference>
<proteinExistence type="predicted"/>
<dbReference type="EMBL" id="CM046395">
    <property type="protein sequence ID" value="KAI8542070.1"/>
    <property type="molecule type" value="Genomic_DNA"/>
</dbReference>
<evidence type="ECO:0000313" key="2">
    <source>
        <dbReference type="Proteomes" id="UP001062846"/>
    </source>
</evidence>
<gene>
    <name evidence="1" type="ORF">RHMOL_Rhmol08G0110200</name>
</gene>
<sequence>MKFLLVLVVGLCFGHVSVASVEVQKKTYMVHMAKSQIPPSFGDDHTQWYHSSLKSVSDSAEMHYMYNNVLHGYSARLTLDEAQSMKKQPGVVAVLDDVKYELHTTRTPEFLGLYESAELFPGSNAVSDIIVGMMDTGVWPESKSFNDSGMGPVPRSWKGVCENGTNFNSSDCNRKLIGARYFSKGYEAAFGPINQTQESKSPRDDIGHGTHTTTTAAGSSVVGANLFGYASGTARGMASRARVAMYKVCWLVGCFSSDILAGMDTAIDEKVNVISISLGFPFAVSYNLDPIAIGAYAAMEQGIFVSCAAGNSGPFSFSVANVAPWFTTVGAGTLDRDFPADVSLGNGMKFSDGMSLYKGPSLPKKMLPLVYAGNASKFPDGGFCSSGSLIPEKVRGKIVLCDGDFFDRIEEGVAVKEAGGLGMVLVNQFADATEVLAVADLLPATMVGPTSGAKIKSYLFSDPNPRATIIFKGTELGIQPSPVVAGFTSRGPNFVTPQVLKPDLLAPGVNIIAAWTGRVGPTELAFDDRRVAFNIISGTSMATPHVSGLAALLKGAHLQWSPAAIRSALMTTAYTTYKNGQPLLDSITEMPATPFAYGAGHVDPLKALDPGLIYDLNASDYLSFLCAINYTTSEISVLTKRNFTCDPKVEYSVTNLNYPSFAVPLQSGGNGSTVVKYTRTVTNVGVGATYNVSVNMKNETVKVLVEPDSLSFSQLNEKQSYTVTFTASSLPSNSFIYGSITWSDGKHVVGSPIAISWCGEAGCL</sequence>
<protein>
    <submittedName>
        <fullName evidence="1">Uncharacterized protein</fullName>
    </submittedName>
</protein>